<dbReference type="OrthoDB" id="36460at2157"/>
<feature type="compositionally biased region" description="Basic and acidic residues" evidence="1">
    <location>
        <begin position="134"/>
        <end position="146"/>
    </location>
</feature>
<evidence type="ECO:0000256" key="1">
    <source>
        <dbReference type="SAM" id="MobiDB-lite"/>
    </source>
</evidence>
<dbReference type="STRING" id="29540.C481_16381"/>
<dbReference type="Proteomes" id="UP000011554">
    <property type="component" value="Unassembled WGS sequence"/>
</dbReference>
<dbReference type="Pfam" id="PF04199">
    <property type="entry name" value="Cyclase"/>
    <property type="match status" value="1"/>
</dbReference>
<protein>
    <submittedName>
        <fullName evidence="2">Metal-dependent cyclase</fullName>
    </submittedName>
</protein>
<dbReference type="AlphaFoldDB" id="M0ALX0"/>
<dbReference type="PANTHER" id="PTHR34861:SF10">
    <property type="entry name" value="CYCLASE"/>
    <property type="match status" value="1"/>
</dbReference>
<proteinExistence type="predicted"/>
<sequence length="413" mass="43911">MNGREPDHNGCAGDESGRRRFMQGCGAVAAVAAAGMDVSTVAANADGMAALLEGMPNNWGRWGADDELGALNLLDETQAARGLQAATCGGMSSVETFTLQVPMTGEVVFVDEDETPTTETGDPAFPGRTPARRGNVEDERSYREGTADAYPGGMKSSDDRALTDFFMHGTTHLDSLGHAWYGDQIYNGFDALETAAAKSFDRPLEGRIDGEVTEISETRGHARADISPAADAGISGRGVLLDVGRHQGGPGNRLPLGTGITLEDLLATADEQGVAIRERDILLVRTGAIPRVRDPNATWDPTNEPGLEFSEALVRWLHEFDIPMIGADNLAVEKVTQEIDGREFTIPLHGALLRNLGCYLNEILWLDELAESCAADGTYEFLFTGAPLHVERATAAPINPLVLKGCEGASGSG</sequence>
<dbReference type="RefSeq" id="WP_006110359.1">
    <property type="nucleotide sequence ID" value="NZ_AOIO01000035.1"/>
</dbReference>
<name>M0ALX0_NATA1</name>
<dbReference type="Gene3D" id="3.50.30.50">
    <property type="entry name" value="Putative cyclase"/>
    <property type="match status" value="1"/>
</dbReference>
<dbReference type="GO" id="GO:0019441">
    <property type="term" value="P:L-tryptophan catabolic process to kynurenine"/>
    <property type="evidence" value="ECO:0007669"/>
    <property type="project" value="InterPro"/>
</dbReference>
<dbReference type="PANTHER" id="PTHR34861">
    <property type="match status" value="1"/>
</dbReference>
<keyword evidence="3" id="KW-1185">Reference proteome</keyword>
<dbReference type="SUPFAM" id="SSF102198">
    <property type="entry name" value="Putative cyclase"/>
    <property type="match status" value="1"/>
</dbReference>
<dbReference type="InterPro" id="IPR006311">
    <property type="entry name" value="TAT_signal"/>
</dbReference>
<comment type="caution">
    <text evidence="2">The sequence shown here is derived from an EMBL/GenBank/DDBJ whole genome shotgun (WGS) entry which is preliminary data.</text>
</comment>
<organism evidence="2 3">
    <name type="scientific">Natrialba asiatica (strain ATCC 700177 / DSM 12278 / JCM 9576 / FERM P-10747 / NBRC 102637 / 172P1)</name>
    <dbReference type="NCBI Taxonomy" id="29540"/>
    <lineage>
        <taxon>Archaea</taxon>
        <taxon>Methanobacteriati</taxon>
        <taxon>Methanobacteriota</taxon>
        <taxon>Stenosarchaea group</taxon>
        <taxon>Halobacteria</taxon>
        <taxon>Halobacteriales</taxon>
        <taxon>Natrialbaceae</taxon>
        <taxon>Natrialba</taxon>
    </lineage>
</organism>
<dbReference type="PROSITE" id="PS51318">
    <property type="entry name" value="TAT"/>
    <property type="match status" value="1"/>
</dbReference>
<gene>
    <name evidence="2" type="ORF">C481_16381</name>
</gene>
<reference evidence="2 3" key="1">
    <citation type="journal article" date="2014" name="PLoS Genet.">
        <title>Phylogenetically driven sequencing of extremely halophilic archaea reveals strategies for static and dynamic osmo-response.</title>
        <authorList>
            <person name="Becker E.A."/>
            <person name="Seitzer P.M."/>
            <person name="Tritt A."/>
            <person name="Larsen D."/>
            <person name="Krusor M."/>
            <person name="Yao A.I."/>
            <person name="Wu D."/>
            <person name="Madern D."/>
            <person name="Eisen J.A."/>
            <person name="Darling A.E."/>
            <person name="Facciotti M.T."/>
        </authorList>
    </citation>
    <scope>NUCLEOTIDE SEQUENCE [LARGE SCALE GENOMIC DNA]</scope>
    <source>
        <strain evidence="2 3">DSM 12278</strain>
    </source>
</reference>
<evidence type="ECO:0000313" key="3">
    <source>
        <dbReference type="Proteomes" id="UP000011554"/>
    </source>
</evidence>
<dbReference type="InterPro" id="IPR007325">
    <property type="entry name" value="KFase/CYL"/>
</dbReference>
<dbReference type="PATRIC" id="fig|29540.5.peg.3339"/>
<dbReference type="InterPro" id="IPR037175">
    <property type="entry name" value="KFase_sf"/>
</dbReference>
<evidence type="ECO:0000313" key="2">
    <source>
        <dbReference type="EMBL" id="ELY98912.1"/>
    </source>
</evidence>
<accession>M0ALX0</accession>
<dbReference type="eggNOG" id="arCOG02462">
    <property type="taxonomic scope" value="Archaea"/>
</dbReference>
<dbReference type="EMBL" id="AOIO01000035">
    <property type="protein sequence ID" value="ELY98912.1"/>
    <property type="molecule type" value="Genomic_DNA"/>
</dbReference>
<feature type="region of interest" description="Disordered" evidence="1">
    <location>
        <begin position="114"/>
        <end position="154"/>
    </location>
</feature>
<dbReference type="GO" id="GO:0004061">
    <property type="term" value="F:arylformamidase activity"/>
    <property type="evidence" value="ECO:0007669"/>
    <property type="project" value="InterPro"/>
</dbReference>